<evidence type="ECO:0000256" key="3">
    <source>
        <dbReference type="ARBA" id="ARBA00022786"/>
    </source>
</evidence>
<protein>
    <submittedName>
        <fullName evidence="7">BTB domain-containing protein</fullName>
    </submittedName>
</protein>
<evidence type="ECO:0000313" key="7">
    <source>
        <dbReference type="WBParaSite" id="PSAMB.scaffold15199size1651.g36405.t1"/>
    </source>
</evidence>
<dbReference type="InterPro" id="IPR000210">
    <property type="entry name" value="BTB/POZ_dom"/>
</dbReference>
<keyword evidence="6" id="KW-1185">Reference proteome</keyword>
<dbReference type="PROSITE" id="PS50097">
    <property type="entry name" value="BTB"/>
    <property type="match status" value="1"/>
</dbReference>
<dbReference type="InterPro" id="IPR056423">
    <property type="entry name" value="BACK_BPM_SPOP"/>
</dbReference>
<dbReference type="Gene3D" id="1.25.40.420">
    <property type="match status" value="1"/>
</dbReference>
<feature type="domain" description="BTB" evidence="5">
    <location>
        <begin position="1"/>
        <end position="41"/>
    </location>
</feature>
<evidence type="ECO:0000256" key="1">
    <source>
        <dbReference type="ARBA" id="ARBA00004123"/>
    </source>
</evidence>
<dbReference type="Pfam" id="PF00651">
    <property type="entry name" value="BTB"/>
    <property type="match status" value="1"/>
</dbReference>
<dbReference type="GO" id="GO:0005634">
    <property type="term" value="C:nucleus"/>
    <property type="evidence" value="ECO:0007669"/>
    <property type="project" value="UniProtKB-SubCell"/>
</dbReference>
<accession>A0A914V4T5</accession>
<dbReference type="Gene3D" id="3.30.710.10">
    <property type="entry name" value="Potassium Channel Kv1.1, Chain A"/>
    <property type="match status" value="1"/>
</dbReference>
<evidence type="ECO:0000256" key="2">
    <source>
        <dbReference type="ARBA" id="ARBA00010846"/>
    </source>
</evidence>
<evidence type="ECO:0000256" key="4">
    <source>
        <dbReference type="ARBA" id="ARBA00023242"/>
    </source>
</evidence>
<keyword evidence="3" id="KW-0833">Ubl conjugation pathway</keyword>
<dbReference type="Pfam" id="PF24570">
    <property type="entry name" value="BACK_BPM_SPOP"/>
    <property type="match status" value="1"/>
</dbReference>
<evidence type="ECO:0000259" key="5">
    <source>
        <dbReference type="PROSITE" id="PS50097"/>
    </source>
</evidence>
<sequence>MFTHDNLRESVESRLVIEEFSAAAVHSLLEYIYTGTVEMSELSEQTEELMGLSEKYGISHLKSMCQDLLVSRIDRLNICQLLALADLYGAETLKNACIAFLGSRKKEVMMTEEWVELKERHPRLVNEALETLVKTSDCTPPPTKRMRCSE</sequence>
<keyword evidence="4" id="KW-0539">Nucleus</keyword>
<dbReference type="AlphaFoldDB" id="A0A914V4T5"/>
<reference evidence="7" key="1">
    <citation type="submission" date="2022-11" db="UniProtKB">
        <authorList>
            <consortium name="WormBaseParasite"/>
        </authorList>
    </citation>
    <scope>IDENTIFICATION</scope>
</reference>
<dbReference type="InterPro" id="IPR011333">
    <property type="entry name" value="SKP1/BTB/POZ_sf"/>
</dbReference>
<dbReference type="Proteomes" id="UP000887566">
    <property type="component" value="Unplaced"/>
</dbReference>
<dbReference type="SUPFAM" id="SSF54695">
    <property type="entry name" value="POZ domain"/>
    <property type="match status" value="1"/>
</dbReference>
<comment type="subcellular location">
    <subcellularLocation>
        <location evidence="1">Nucleus</location>
    </subcellularLocation>
</comment>
<proteinExistence type="inferred from homology"/>
<dbReference type="WBParaSite" id="PSAMB.scaffold15199size1651.g36405.t1">
    <property type="protein sequence ID" value="PSAMB.scaffold15199size1651.g36405.t1"/>
    <property type="gene ID" value="PSAMB.scaffold15199size1651.g36405"/>
</dbReference>
<evidence type="ECO:0000313" key="6">
    <source>
        <dbReference type="Proteomes" id="UP000887566"/>
    </source>
</evidence>
<organism evidence="6 7">
    <name type="scientific">Plectus sambesii</name>
    <dbReference type="NCBI Taxonomy" id="2011161"/>
    <lineage>
        <taxon>Eukaryota</taxon>
        <taxon>Metazoa</taxon>
        <taxon>Ecdysozoa</taxon>
        <taxon>Nematoda</taxon>
        <taxon>Chromadorea</taxon>
        <taxon>Plectida</taxon>
        <taxon>Plectina</taxon>
        <taxon>Plectoidea</taxon>
        <taxon>Plectidae</taxon>
        <taxon>Plectus</taxon>
    </lineage>
</organism>
<dbReference type="PANTHER" id="PTHR24413">
    <property type="entry name" value="SPECKLE-TYPE POZ PROTEIN"/>
    <property type="match status" value="1"/>
</dbReference>
<comment type="similarity">
    <text evidence="2">Belongs to the Tdpoz family.</text>
</comment>
<name>A0A914V4T5_9BILA</name>